<evidence type="ECO:0000256" key="1">
    <source>
        <dbReference type="SAM" id="Phobius"/>
    </source>
</evidence>
<comment type="caution">
    <text evidence="3">The sequence shown here is derived from an EMBL/GenBank/DDBJ whole genome shotgun (WGS) entry which is preliminary data.</text>
</comment>
<evidence type="ECO:0000313" key="3">
    <source>
        <dbReference type="EMBL" id="TAX67803.1"/>
    </source>
</evidence>
<feature type="transmembrane region" description="Helical" evidence="1">
    <location>
        <begin position="40"/>
        <end position="60"/>
    </location>
</feature>
<accession>A0A444PJL4</accession>
<organism evidence="3 5">
    <name type="scientific">Rhizobium leguminosarum</name>
    <dbReference type="NCBI Taxonomy" id="384"/>
    <lineage>
        <taxon>Bacteria</taxon>
        <taxon>Pseudomonadati</taxon>
        <taxon>Pseudomonadota</taxon>
        <taxon>Alphaproteobacteria</taxon>
        <taxon>Hyphomicrobiales</taxon>
        <taxon>Rhizobiaceae</taxon>
        <taxon>Rhizobium/Agrobacterium group</taxon>
        <taxon>Rhizobium</taxon>
    </lineage>
</organism>
<keyword evidence="1" id="KW-0472">Membrane</keyword>
<dbReference type="Proteomes" id="UP000292036">
    <property type="component" value="Unassembled WGS sequence"/>
</dbReference>
<dbReference type="AlphaFoldDB" id="A0A444PJL4"/>
<keyword evidence="1" id="KW-0812">Transmembrane</keyword>
<reference evidence="4 5" key="1">
    <citation type="submission" date="2019-02" db="EMBL/GenBank/DDBJ databases">
        <title>The genomic architecture of introgression among sibling species of bacteria.</title>
        <authorList>
            <person name="Cavassim M.I.A."/>
            <person name="Moeskjaer S."/>
            <person name="Moslemi C."/>
            <person name="Fields B."/>
            <person name="Bachmann A."/>
            <person name="Vilhjalmsson B."/>
            <person name="Schierup M.H."/>
            <person name="Young J.P.W."/>
            <person name="Andersen S.U."/>
        </authorList>
    </citation>
    <scope>NUCLEOTIDE SEQUENCE [LARGE SCALE GENOMIC DNA]</scope>
    <source>
        <strain evidence="3 5">SM145A</strain>
        <strain evidence="2 4">SM151B</strain>
        <plasmid evidence="3">pSM145A_Rh02</plasmid>
        <plasmid evidence="2">pSM151B_Rh02</plasmid>
    </source>
</reference>
<evidence type="ECO:0000313" key="4">
    <source>
        <dbReference type="Proteomes" id="UP000292036"/>
    </source>
</evidence>
<dbReference type="EMBL" id="SIPS01000003">
    <property type="protein sequence ID" value="TAW19389.1"/>
    <property type="molecule type" value="Genomic_DNA"/>
</dbReference>
<protein>
    <recommendedName>
        <fullName evidence="6">Integral membrane protein</fullName>
    </recommendedName>
</protein>
<dbReference type="RefSeq" id="WP_033183634.1">
    <property type="nucleotide sequence ID" value="NZ_CP090092.1"/>
</dbReference>
<name>A0A444PJL4_RHILE</name>
<dbReference type="EMBL" id="SIPC01000003">
    <property type="protein sequence ID" value="TAX67803.1"/>
    <property type="molecule type" value="Genomic_DNA"/>
</dbReference>
<keyword evidence="1" id="KW-1133">Transmembrane helix</keyword>
<keyword evidence="3" id="KW-0614">Plasmid</keyword>
<geneLocation type="plasmid" evidence="3">
    <name>pSM145A_Rh02</name>
</geneLocation>
<dbReference type="Proteomes" id="UP000293652">
    <property type="component" value="Unassembled WGS sequence"/>
</dbReference>
<proteinExistence type="predicted"/>
<evidence type="ECO:0008006" key="6">
    <source>
        <dbReference type="Google" id="ProtNLM"/>
    </source>
</evidence>
<gene>
    <name evidence="3" type="ORF">ELI03_27275</name>
    <name evidence="2" type="ORF">ELI19_29735</name>
</gene>
<dbReference type="GeneID" id="303218335"/>
<sequence>MSRTVGYVVGLLMILLGLIWIAQGSGYFPYPSSSFMINQSIWVLWGSIMAVAGIAVTVIISRLRRRG</sequence>
<geneLocation type="plasmid" evidence="2">
    <name>pSM151B_Rh02</name>
</geneLocation>
<evidence type="ECO:0000313" key="2">
    <source>
        <dbReference type="EMBL" id="TAW19389.1"/>
    </source>
</evidence>
<evidence type="ECO:0000313" key="5">
    <source>
        <dbReference type="Proteomes" id="UP000293652"/>
    </source>
</evidence>